<comment type="caution">
    <text evidence="8">The sequence shown here is derived from an EMBL/GenBank/DDBJ whole genome shotgun (WGS) entry which is preliminary data.</text>
</comment>
<evidence type="ECO:0000313" key="8">
    <source>
        <dbReference type="EMBL" id="KAF3571570.1"/>
    </source>
</evidence>
<dbReference type="SUPFAM" id="SSF50249">
    <property type="entry name" value="Nucleic acid-binding proteins"/>
    <property type="match status" value="1"/>
</dbReference>
<dbReference type="GO" id="GO:0008270">
    <property type="term" value="F:zinc ion binding"/>
    <property type="evidence" value="ECO:0007669"/>
    <property type="project" value="UniProtKB-KW"/>
</dbReference>
<keyword evidence="4" id="KW-0862">Zinc</keyword>
<evidence type="ECO:0000313" key="9">
    <source>
        <dbReference type="Proteomes" id="UP000712600"/>
    </source>
</evidence>
<protein>
    <recommendedName>
        <fullName evidence="7">Replication factor A C-terminal domain-containing protein</fullName>
    </recommendedName>
</protein>
<dbReference type="PANTHER" id="PTHR47165:SF4">
    <property type="entry name" value="OS03G0429900 PROTEIN"/>
    <property type="match status" value="1"/>
</dbReference>
<keyword evidence="3" id="KW-0863">Zinc-finger</keyword>
<evidence type="ECO:0000256" key="1">
    <source>
        <dbReference type="ARBA" id="ARBA00005690"/>
    </source>
</evidence>
<dbReference type="CDD" id="cd04476">
    <property type="entry name" value="RPA1_DBD_C"/>
    <property type="match status" value="1"/>
</dbReference>
<feature type="compositionally biased region" description="Polar residues" evidence="6">
    <location>
        <begin position="245"/>
        <end position="258"/>
    </location>
</feature>
<evidence type="ECO:0000256" key="6">
    <source>
        <dbReference type="SAM" id="MobiDB-lite"/>
    </source>
</evidence>
<comment type="similarity">
    <text evidence="1">Belongs to the replication factor A protein 1 family.</text>
</comment>
<dbReference type="Pfam" id="PF08646">
    <property type="entry name" value="Rep_fac-A_C"/>
    <property type="match status" value="1"/>
</dbReference>
<organism evidence="8 9">
    <name type="scientific">Brassica cretica</name>
    <name type="common">Mustard</name>
    <dbReference type="NCBI Taxonomy" id="69181"/>
    <lineage>
        <taxon>Eukaryota</taxon>
        <taxon>Viridiplantae</taxon>
        <taxon>Streptophyta</taxon>
        <taxon>Embryophyta</taxon>
        <taxon>Tracheophyta</taxon>
        <taxon>Spermatophyta</taxon>
        <taxon>Magnoliopsida</taxon>
        <taxon>eudicotyledons</taxon>
        <taxon>Gunneridae</taxon>
        <taxon>Pentapetalae</taxon>
        <taxon>rosids</taxon>
        <taxon>malvids</taxon>
        <taxon>Brassicales</taxon>
        <taxon>Brassicaceae</taxon>
        <taxon>Brassiceae</taxon>
        <taxon>Brassica</taxon>
    </lineage>
</organism>
<sequence>MCTVAAINSDMGWYNLSCKVCAKKVLHVPNDTIDDEDDENSIMFSYYCPKCKVSNPKLLPRYKLHLIVVDSSGKSKFLLFDNLAVELIHQPCISLAGPNVDELEEPAAIPLALKNLVGKTYLFKVGIERENFLYNHDTYKVTKIFTNDEIISEFDTKVYPKLPSLTYTGDNTILSDAPEGSLMLSAESSEEVERTDLTPAKRRGTSIVNLEEAVDQNSVTRIHVLLESRRKRLKKVANEFQRMRSTANHPSSHVNRVGSSKPPPRKNIQQMGLRRVFPVLQDTGIDVLVLRLYKDLLRSTLRRRRGSLHLSLSLSLDSETIPQRFFIVLLGIGSIALI</sequence>
<evidence type="ECO:0000256" key="2">
    <source>
        <dbReference type="ARBA" id="ARBA00022723"/>
    </source>
</evidence>
<dbReference type="InterPro" id="IPR047192">
    <property type="entry name" value="Euk_RPA1_DBD_C"/>
</dbReference>
<dbReference type="AlphaFoldDB" id="A0A8S9RFF3"/>
<dbReference type="EMBL" id="QGKX02000095">
    <property type="protein sequence ID" value="KAF3571570.1"/>
    <property type="molecule type" value="Genomic_DNA"/>
</dbReference>
<dbReference type="InterPro" id="IPR012340">
    <property type="entry name" value="NA-bd_OB-fold"/>
</dbReference>
<dbReference type="Gene3D" id="2.40.50.140">
    <property type="entry name" value="Nucleic acid-binding proteins"/>
    <property type="match status" value="1"/>
</dbReference>
<dbReference type="PANTHER" id="PTHR47165">
    <property type="entry name" value="OS03G0429900 PROTEIN"/>
    <property type="match status" value="1"/>
</dbReference>
<evidence type="ECO:0000259" key="7">
    <source>
        <dbReference type="Pfam" id="PF08646"/>
    </source>
</evidence>
<name>A0A8S9RFF3_BRACR</name>
<proteinExistence type="inferred from homology"/>
<evidence type="ECO:0000256" key="3">
    <source>
        <dbReference type="ARBA" id="ARBA00022771"/>
    </source>
</evidence>
<keyword evidence="5" id="KW-0238">DNA-binding</keyword>
<gene>
    <name evidence="8" type="ORF">F2Q69_00061237</name>
</gene>
<feature type="domain" description="Replication factor A C-terminal" evidence="7">
    <location>
        <begin position="2"/>
        <end position="133"/>
    </location>
</feature>
<dbReference type="GO" id="GO:0003677">
    <property type="term" value="F:DNA binding"/>
    <property type="evidence" value="ECO:0007669"/>
    <property type="project" value="UniProtKB-KW"/>
</dbReference>
<dbReference type="Proteomes" id="UP000712600">
    <property type="component" value="Unassembled WGS sequence"/>
</dbReference>
<evidence type="ECO:0000256" key="5">
    <source>
        <dbReference type="ARBA" id="ARBA00023125"/>
    </source>
</evidence>
<keyword evidence="2" id="KW-0479">Metal-binding</keyword>
<reference evidence="8" key="1">
    <citation type="submission" date="2019-12" db="EMBL/GenBank/DDBJ databases">
        <title>Genome sequencing and annotation of Brassica cretica.</title>
        <authorList>
            <person name="Studholme D.J."/>
            <person name="Sarris P."/>
        </authorList>
    </citation>
    <scope>NUCLEOTIDE SEQUENCE</scope>
    <source>
        <strain evidence="8">PFS-109/04</strain>
        <tissue evidence="8">Leaf</tissue>
    </source>
</reference>
<evidence type="ECO:0000256" key="4">
    <source>
        <dbReference type="ARBA" id="ARBA00022833"/>
    </source>
</evidence>
<accession>A0A8S9RFF3</accession>
<feature type="region of interest" description="Disordered" evidence="6">
    <location>
        <begin position="245"/>
        <end position="266"/>
    </location>
</feature>
<dbReference type="InterPro" id="IPR013955">
    <property type="entry name" value="Rep_factor-A_C"/>
</dbReference>